<organism evidence="3">
    <name type="scientific">Chrysotila carterae</name>
    <name type="common">Marine alga</name>
    <name type="synonym">Syracosphaera carterae</name>
    <dbReference type="NCBI Taxonomy" id="13221"/>
    <lineage>
        <taxon>Eukaryota</taxon>
        <taxon>Haptista</taxon>
        <taxon>Haptophyta</taxon>
        <taxon>Prymnesiophyceae</taxon>
        <taxon>Isochrysidales</taxon>
        <taxon>Isochrysidaceae</taxon>
        <taxon>Chrysotila</taxon>
    </lineage>
</organism>
<evidence type="ECO:0000313" key="3">
    <source>
        <dbReference type="EMBL" id="CAE0768274.1"/>
    </source>
</evidence>
<evidence type="ECO:0000256" key="1">
    <source>
        <dbReference type="SAM" id="Phobius"/>
    </source>
</evidence>
<evidence type="ECO:0000313" key="4">
    <source>
        <dbReference type="EMBL" id="CAE0768278.1"/>
    </source>
</evidence>
<reference evidence="3" key="1">
    <citation type="submission" date="2021-01" db="EMBL/GenBank/DDBJ databases">
        <authorList>
            <person name="Corre E."/>
            <person name="Pelletier E."/>
            <person name="Niang G."/>
            <person name="Scheremetjew M."/>
            <person name="Finn R."/>
            <person name="Kale V."/>
            <person name="Holt S."/>
            <person name="Cochrane G."/>
            <person name="Meng A."/>
            <person name="Brown T."/>
            <person name="Cohen L."/>
        </authorList>
    </citation>
    <scope>NUCLEOTIDE SEQUENCE</scope>
    <source>
        <strain evidence="3">CCMP645</strain>
    </source>
</reference>
<dbReference type="EMBL" id="HBIZ01032807">
    <property type="protein sequence ID" value="CAE0768285.1"/>
    <property type="molecule type" value="Transcribed_RNA"/>
</dbReference>
<dbReference type="EMBL" id="HBIZ01032800">
    <property type="protein sequence ID" value="CAE0768278.1"/>
    <property type="molecule type" value="Transcribed_RNA"/>
</dbReference>
<feature type="transmembrane region" description="Helical" evidence="1">
    <location>
        <begin position="102"/>
        <end position="124"/>
    </location>
</feature>
<dbReference type="EMBL" id="HBIZ01032796">
    <property type="protein sequence ID" value="CAE0768274.1"/>
    <property type="molecule type" value="Transcribed_RNA"/>
</dbReference>
<sequence length="168" mass="19230">MTLRPWLFSTFNFRRLFAVRRTLGDQCKLFHARPACALVIRDEWNTQRIRNLGVLYAIPDFVSLFLVSRMAFSTKLHHVCVVVFMVANLFNDYSDDGVGRALVVYAVFSTFAYLVNLLLASRFLQVVEPTSRKQTIYARIFALTSRAMRDVGSLLTCSDELAHAFANH</sequence>
<evidence type="ECO:0000313" key="5">
    <source>
        <dbReference type="EMBL" id="CAE0768285.1"/>
    </source>
</evidence>
<keyword evidence="1" id="KW-0812">Transmembrane</keyword>
<dbReference type="EMBL" id="HBIZ01032792">
    <property type="protein sequence ID" value="CAE0768270.1"/>
    <property type="molecule type" value="Transcribed_RNA"/>
</dbReference>
<accession>A0A6S9XA88</accession>
<proteinExistence type="predicted"/>
<feature type="transmembrane region" description="Helical" evidence="1">
    <location>
        <begin position="72"/>
        <end position="90"/>
    </location>
</feature>
<evidence type="ECO:0000313" key="2">
    <source>
        <dbReference type="EMBL" id="CAE0768270.1"/>
    </source>
</evidence>
<name>A0A6S9XA88_CHRCT</name>
<dbReference type="AlphaFoldDB" id="A0A6S9XA88"/>
<keyword evidence="1" id="KW-1133">Transmembrane helix</keyword>
<keyword evidence="1" id="KW-0472">Membrane</keyword>
<protein>
    <submittedName>
        <fullName evidence="3">Uncharacterized protein</fullName>
    </submittedName>
</protein>
<gene>
    <name evidence="2" type="ORF">PCAR00345_LOCUS20882</name>
    <name evidence="3" type="ORF">PCAR00345_LOCUS20886</name>
    <name evidence="4" type="ORF">PCAR00345_LOCUS20890</name>
    <name evidence="5" type="ORF">PCAR00345_LOCUS20897</name>
</gene>